<organism evidence="4 5">
    <name type="scientific">Flavobacterium difficile</name>
    <dbReference type="NCBI Taxonomy" id="2709659"/>
    <lineage>
        <taxon>Bacteria</taxon>
        <taxon>Pseudomonadati</taxon>
        <taxon>Bacteroidota</taxon>
        <taxon>Flavobacteriia</taxon>
        <taxon>Flavobacteriales</taxon>
        <taxon>Flavobacteriaceae</taxon>
        <taxon>Flavobacterium</taxon>
    </lineage>
</organism>
<evidence type="ECO:0000313" key="4">
    <source>
        <dbReference type="EMBL" id="NHM01209.1"/>
    </source>
</evidence>
<dbReference type="EMBL" id="JAAJBT010000002">
    <property type="protein sequence ID" value="NHM01209.1"/>
    <property type="molecule type" value="Genomic_DNA"/>
</dbReference>
<keyword evidence="5" id="KW-1185">Reference proteome</keyword>
<dbReference type="SUPFAM" id="SSF49899">
    <property type="entry name" value="Concanavalin A-like lectins/glucanases"/>
    <property type="match status" value="1"/>
</dbReference>
<dbReference type="SUPFAM" id="SSF49299">
    <property type="entry name" value="PKD domain"/>
    <property type="match status" value="1"/>
</dbReference>
<dbReference type="Gene3D" id="2.60.40.10">
    <property type="entry name" value="Immunoglobulins"/>
    <property type="match status" value="1"/>
</dbReference>
<dbReference type="InterPro" id="IPR035986">
    <property type="entry name" value="PKD_dom_sf"/>
</dbReference>
<feature type="domain" description="GH16" evidence="3">
    <location>
        <begin position="302"/>
        <end position="549"/>
    </location>
</feature>
<dbReference type="PROSITE" id="PS51762">
    <property type="entry name" value="GH16_2"/>
    <property type="match status" value="1"/>
</dbReference>
<dbReference type="InterPro" id="IPR000757">
    <property type="entry name" value="Beta-glucanase-like"/>
</dbReference>
<dbReference type="Proteomes" id="UP000800984">
    <property type="component" value="Unassembled WGS sequence"/>
</dbReference>
<proteinExistence type="inferred from homology"/>
<dbReference type="PANTHER" id="PTHR10963:SF55">
    <property type="entry name" value="GLYCOSIDE HYDROLASE FAMILY 16 PROTEIN"/>
    <property type="match status" value="1"/>
</dbReference>
<sequence>MKTILKNLLIMLTLLLVSSCQEEDNLFGDLSAPTNLTVEAIIQGQNPTNPNGDGSGIVNFEAKATNAISYKYVFSDGTSANAPSGVYQKRFTQPGINEYTVTVTASGKGGVSTTTTLNIEVRSDFTDDEAVQFLTNGTQKNWYWAASEPGHLGVGPNSSDATQNYYGFYYQAAPFEKAGSPDSSCLYNNVLKFSLDGGQLKYQLNNGGNTFFNAAFNSVVGATSSSDGCYAYDTSGIKTVTLSPSESVVVANNVPNQTRGTMLNFSDNGFMGYYIGQSSYEIISITANRMVVRAVMGGNPALAWYHTFTTVQPVQDPVTDYTNLVWSDEFNTDGAPDSSKWGYDLGAGGWGNGEAQHYTNSANNVIVQGGNLKITAKAENFSGSNYTSARLKSENKFEFTYGKVEVRAKLPEGGGTWPAIWMLGQNYATNTWPACGEIDIMEHKGNEQNKIYGTLHYPGNSGGNGNSNSTTITGASTQFHVYKAIWSPTSVKLYVDDVLFHTVANNGTLPFNADFFLILNVAMGGTFGGAISPSFVQSSMEIDYVRVYQ</sequence>
<comment type="caution">
    <text evidence="4">The sequence shown here is derived from an EMBL/GenBank/DDBJ whole genome shotgun (WGS) entry which is preliminary data.</text>
</comment>
<comment type="similarity">
    <text evidence="1">Belongs to the glycosyl hydrolase 16 family.</text>
</comment>
<dbReference type="InterPro" id="IPR013783">
    <property type="entry name" value="Ig-like_fold"/>
</dbReference>
<protein>
    <submittedName>
        <fullName evidence="4">Family 16 glycosylhydrolase</fullName>
    </submittedName>
</protein>
<gene>
    <name evidence="4" type="ORF">G4D72_03680</name>
</gene>
<accession>A0ABX0I210</accession>
<name>A0ABX0I210_9FLAO</name>
<keyword evidence="2" id="KW-0732">Signal</keyword>
<evidence type="ECO:0000259" key="3">
    <source>
        <dbReference type="PROSITE" id="PS51762"/>
    </source>
</evidence>
<dbReference type="PROSITE" id="PS51257">
    <property type="entry name" value="PROKAR_LIPOPROTEIN"/>
    <property type="match status" value="1"/>
</dbReference>
<evidence type="ECO:0000256" key="2">
    <source>
        <dbReference type="SAM" id="SignalP"/>
    </source>
</evidence>
<feature type="signal peptide" evidence="2">
    <location>
        <begin position="1"/>
        <end position="22"/>
    </location>
</feature>
<dbReference type="InterPro" id="IPR050546">
    <property type="entry name" value="Glycosyl_Hydrlase_16"/>
</dbReference>
<dbReference type="Gene3D" id="2.60.120.200">
    <property type="match status" value="1"/>
</dbReference>
<dbReference type="InterPro" id="IPR013320">
    <property type="entry name" value="ConA-like_dom_sf"/>
</dbReference>
<dbReference type="RefSeq" id="WP_166076265.1">
    <property type="nucleotide sequence ID" value="NZ_JAAJBT010000002.1"/>
</dbReference>
<evidence type="ECO:0000256" key="1">
    <source>
        <dbReference type="ARBA" id="ARBA00006865"/>
    </source>
</evidence>
<dbReference type="Pfam" id="PF00722">
    <property type="entry name" value="Glyco_hydro_16"/>
    <property type="match status" value="1"/>
</dbReference>
<feature type="chain" id="PRO_5046089256" evidence="2">
    <location>
        <begin position="23"/>
        <end position="549"/>
    </location>
</feature>
<dbReference type="CDD" id="cd08023">
    <property type="entry name" value="GH16_laminarinase_like"/>
    <property type="match status" value="1"/>
</dbReference>
<evidence type="ECO:0000313" key="5">
    <source>
        <dbReference type="Proteomes" id="UP000800984"/>
    </source>
</evidence>
<dbReference type="PANTHER" id="PTHR10963">
    <property type="entry name" value="GLYCOSYL HYDROLASE-RELATED"/>
    <property type="match status" value="1"/>
</dbReference>
<reference evidence="4 5" key="1">
    <citation type="submission" date="2020-02" db="EMBL/GenBank/DDBJ databases">
        <authorList>
            <person name="Chen W.-M."/>
        </authorList>
    </citation>
    <scope>NUCLEOTIDE SEQUENCE [LARGE SCALE GENOMIC DNA]</scope>
    <source>
        <strain evidence="4 5">KDG-16</strain>
    </source>
</reference>